<keyword evidence="3" id="KW-0998">Cell outer membrane</keyword>
<dbReference type="GO" id="GO:0098046">
    <property type="term" value="C:type V protein secretion system complex"/>
    <property type="evidence" value="ECO:0007669"/>
    <property type="project" value="TreeGrafter"/>
</dbReference>
<proteinExistence type="predicted"/>
<dbReference type="InterPro" id="IPR005565">
    <property type="entry name" value="Hemolysn_activator_HlyB_C"/>
</dbReference>
<evidence type="ECO:0000256" key="4">
    <source>
        <dbReference type="SAM" id="SignalP"/>
    </source>
</evidence>
<keyword evidence="1" id="KW-1134">Transmembrane beta strand</keyword>
<dbReference type="PANTHER" id="PTHR34597:SF1">
    <property type="entry name" value="HEME_HEMOPEXIN TRANSPORTER PROTEIN HUXB"/>
    <property type="match status" value="1"/>
</dbReference>
<dbReference type="Pfam" id="PF08479">
    <property type="entry name" value="POTRA_2"/>
    <property type="match status" value="1"/>
</dbReference>
<gene>
    <name evidence="7" type="ORF">GTP41_20355</name>
</gene>
<dbReference type="InterPro" id="IPR051544">
    <property type="entry name" value="TPS_OM_transporter"/>
</dbReference>
<comment type="caution">
    <text evidence="7">The sequence shown here is derived from an EMBL/GenBank/DDBJ whole genome shotgun (WGS) entry which is preliminary data.</text>
</comment>
<evidence type="ECO:0000259" key="5">
    <source>
        <dbReference type="Pfam" id="PF03865"/>
    </source>
</evidence>
<dbReference type="GO" id="GO:0008320">
    <property type="term" value="F:protein transmembrane transporter activity"/>
    <property type="evidence" value="ECO:0007669"/>
    <property type="project" value="TreeGrafter"/>
</dbReference>
<evidence type="ECO:0000313" key="8">
    <source>
        <dbReference type="Proteomes" id="UP000448575"/>
    </source>
</evidence>
<dbReference type="RefSeq" id="WP_161027410.1">
    <property type="nucleotide sequence ID" value="NZ_WWCJ01000017.1"/>
</dbReference>
<dbReference type="Pfam" id="PF03865">
    <property type="entry name" value="ShlB"/>
    <property type="match status" value="1"/>
</dbReference>
<protein>
    <recommendedName>
        <fullName evidence="9">ShlB/FhaC/HecB family hemolysin secretion/activation protein</fullName>
    </recommendedName>
</protein>
<dbReference type="Proteomes" id="UP000448575">
    <property type="component" value="Unassembled WGS sequence"/>
</dbReference>
<feature type="signal peptide" evidence="4">
    <location>
        <begin position="1"/>
        <end position="28"/>
    </location>
</feature>
<dbReference type="AlphaFoldDB" id="A0A6N9HME2"/>
<name>A0A6N9HME2_9BURK</name>
<evidence type="ECO:0000256" key="3">
    <source>
        <dbReference type="ARBA" id="ARBA00023237"/>
    </source>
</evidence>
<reference evidence="7 8" key="1">
    <citation type="submission" date="2019-12" db="EMBL/GenBank/DDBJ databases">
        <title>Novel species isolated from a subtropical stream in China.</title>
        <authorList>
            <person name="Lu H."/>
        </authorList>
    </citation>
    <scope>NUCLEOTIDE SEQUENCE [LARGE SCALE GENOMIC DNA]</scope>
    <source>
        <strain evidence="7 8">DS3</strain>
    </source>
</reference>
<keyword evidence="8" id="KW-1185">Reference proteome</keyword>
<sequence length="574" mass="59875">MQKHTKNSLALAILCSPSLMLAPALAQAQTLPDAGRILEQNRPPALVRQPAASGKVVPDAAPLPGLALEGAQKVLVRRFVLQGVSAFAPAALQQELAPFTGRELSFAELQQACNAVTAYYRARGYFVASAVLPAQEIGQGEVAIQVLEGRISQVRMAPDASVRLRPDLARRYLDALVPAGQPVQEDRLERALLLTQDLPGLAARAELSKGQGLGESELAVQLREGPLAAGSLSIDNSSNRYTGATRLSGNLALNDLGGYGGQVSLLASTAGDGYRYGRAGYIAPLGGSGLKAGAAFSRMRYKLGEEFKALDAHGTASVAQLIATYPLLRTRSTNLQLRAGYDDKRYENFASGAATSDKHVRLLPLALAFSRQQEDAATQASLELGLGHLDLDGNAAAAAADAASTRSAGRFAHLGYQLGRLQRLSGNLGLLLNASGQFASRNLESGEKMSLGGPGRVRAYPAGEASGDEGHVLSAELQLELPAWRTGLAAFVDAGHVRLNKHVYAGALPANGPGNSYTLKGAGIGATWRGAGGASLQVQVARKIGANPAPGSKGEDADGKSSRVRGWLTASLPF</sequence>
<keyword evidence="4" id="KW-0732">Signal</keyword>
<dbReference type="EMBL" id="WWCJ01000017">
    <property type="protein sequence ID" value="MYN04447.1"/>
    <property type="molecule type" value="Genomic_DNA"/>
</dbReference>
<feature type="chain" id="PRO_5026832613" description="ShlB/FhaC/HecB family hemolysin secretion/activation protein" evidence="4">
    <location>
        <begin position="29"/>
        <end position="574"/>
    </location>
</feature>
<dbReference type="GO" id="GO:0046819">
    <property type="term" value="P:protein secretion by the type V secretion system"/>
    <property type="evidence" value="ECO:0007669"/>
    <property type="project" value="TreeGrafter"/>
</dbReference>
<keyword evidence="1" id="KW-0472">Membrane</keyword>
<dbReference type="PANTHER" id="PTHR34597">
    <property type="entry name" value="SLR1661 PROTEIN"/>
    <property type="match status" value="1"/>
</dbReference>
<evidence type="ECO:0008006" key="9">
    <source>
        <dbReference type="Google" id="ProtNLM"/>
    </source>
</evidence>
<evidence type="ECO:0000313" key="7">
    <source>
        <dbReference type="EMBL" id="MYN04447.1"/>
    </source>
</evidence>
<dbReference type="Gene3D" id="3.10.20.310">
    <property type="entry name" value="membrane protein fhac"/>
    <property type="match status" value="1"/>
</dbReference>
<evidence type="ECO:0000256" key="1">
    <source>
        <dbReference type="ARBA" id="ARBA00022452"/>
    </source>
</evidence>
<organism evidence="7 8">
    <name type="scientific">Pseudoduganella guangdongensis</name>
    <dbReference type="NCBI Taxonomy" id="2692179"/>
    <lineage>
        <taxon>Bacteria</taxon>
        <taxon>Pseudomonadati</taxon>
        <taxon>Pseudomonadota</taxon>
        <taxon>Betaproteobacteria</taxon>
        <taxon>Burkholderiales</taxon>
        <taxon>Oxalobacteraceae</taxon>
        <taxon>Telluria group</taxon>
        <taxon>Pseudoduganella</taxon>
    </lineage>
</organism>
<keyword evidence="2" id="KW-0812">Transmembrane</keyword>
<feature type="domain" description="Haemolysin activator HlyB C-terminal" evidence="5">
    <location>
        <begin position="214"/>
        <end position="505"/>
    </location>
</feature>
<evidence type="ECO:0000259" key="6">
    <source>
        <dbReference type="Pfam" id="PF08479"/>
    </source>
</evidence>
<accession>A0A6N9HME2</accession>
<evidence type="ECO:0000256" key="2">
    <source>
        <dbReference type="ARBA" id="ARBA00022692"/>
    </source>
</evidence>
<dbReference type="InterPro" id="IPR013686">
    <property type="entry name" value="Polypept-transport_assoc_ShlB"/>
</dbReference>
<dbReference type="Gene3D" id="2.40.160.50">
    <property type="entry name" value="membrane protein fhac: a member of the omp85/tpsb transporter family"/>
    <property type="match status" value="1"/>
</dbReference>
<feature type="domain" description="Polypeptide-transport-associated ShlB-type" evidence="6">
    <location>
        <begin position="76"/>
        <end position="149"/>
    </location>
</feature>